<feature type="transmembrane region" description="Helical" evidence="5">
    <location>
        <begin position="104"/>
        <end position="127"/>
    </location>
</feature>
<sequence>MTIGKRCESFAPGFGLLSDYQRTWLRGDVLAGITVAAYLVPQVMAYAALAGLPPVSGLWASLAPLVIYAFLGSSRQLSVGPESTTALMTATVLAPLASGDPGRYAALAATLALLVGVVCLAAGLVKLGVLANLLSHPVLVGYMGGVGITMAGSQISAITGTKNSGDDFIAQVKSLAGQFEHIRWPTLVLAASALALLAALGRWAPRMPGPLAAVAVATVAVSALPSANSGFALVGQVPAGLPIPGVPHVDLGQLGTLVMPAMGVAVVAFSDNILTARAFATHRNEDINANAELRALGLCNMGSGLMQGFPVSSSGSRTALGDSTGCRSQLFSLIAFVFVLIVLLLAHGALSLVPRAALGALVVYAAIKLVNVSEYRRFADSGAASWFWRSRQHWLFSDLVCCMGFWPRSLCRYSTCSTGSHIRMTAYLASSRGAGHARHRRLPKRKCLA</sequence>
<evidence type="ECO:0000256" key="5">
    <source>
        <dbReference type="SAM" id="Phobius"/>
    </source>
</evidence>
<dbReference type="Pfam" id="PF00916">
    <property type="entry name" value="Sulfate_transp"/>
    <property type="match status" value="1"/>
</dbReference>
<evidence type="ECO:0000256" key="2">
    <source>
        <dbReference type="ARBA" id="ARBA00022692"/>
    </source>
</evidence>
<feature type="transmembrane region" description="Helical" evidence="5">
    <location>
        <begin position="29"/>
        <end position="49"/>
    </location>
</feature>
<feature type="transmembrane region" description="Helical" evidence="5">
    <location>
        <begin position="356"/>
        <end position="372"/>
    </location>
</feature>
<dbReference type="AlphaFoldDB" id="X8DUQ6"/>
<evidence type="ECO:0000256" key="1">
    <source>
        <dbReference type="ARBA" id="ARBA00004141"/>
    </source>
</evidence>
<feature type="domain" description="SLC26A/SulP transporter" evidence="6">
    <location>
        <begin position="25"/>
        <end position="378"/>
    </location>
</feature>
<proteinExistence type="predicted"/>
<feature type="transmembrane region" description="Helical" evidence="5">
    <location>
        <begin position="254"/>
        <end position="274"/>
    </location>
</feature>
<dbReference type="PATRIC" id="fig|1299321.3.peg.2486"/>
<evidence type="ECO:0000256" key="4">
    <source>
        <dbReference type="ARBA" id="ARBA00023136"/>
    </source>
</evidence>
<name>X8DUQ6_9MYCO</name>
<evidence type="ECO:0000313" key="7">
    <source>
        <dbReference type="EMBL" id="EUA72129.1"/>
    </source>
</evidence>
<keyword evidence="4 5" id="KW-0472">Membrane</keyword>
<evidence type="ECO:0000259" key="6">
    <source>
        <dbReference type="Pfam" id="PF00916"/>
    </source>
</evidence>
<comment type="subcellular location">
    <subcellularLocation>
        <location evidence="1">Membrane</location>
        <topology evidence="1">Multi-pass membrane protein</topology>
    </subcellularLocation>
</comment>
<feature type="transmembrane region" description="Helical" evidence="5">
    <location>
        <begin position="139"/>
        <end position="161"/>
    </location>
</feature>
<dbReference type="GO" id="GO:0016020">
    <property type="term" value="C:membrane"/>
    <property type="evidence" value="ECO:0007669"/>
    <property type="project" value="UniProtKB-SubCell"/>
</dbReference>
<feature type="transmembrane region" description="Helical" evidence="5">
    <location>
        <begin position="212"/>
        <end position="234"/>
    </location>
</feature>
<keyword evidence="3 5" id="KW-1133">Transmembrane helix</keyword>
<dbReference type="GO" id="GO:0055085">
    <property type="term" value="P:transmembrane transport"/>
    <property type="evidence" value="ECO:0007669"/>
    <property type="project" value="InterPro"/>
</dbReference>
<dbReference type="InterPro" id="IPR001902">
    <property type="entry name" value="SLC26A/SulP_fam"/>
</dbReference>
<dbReference type="Proteomes" id="UP000023351">
    <property type="component" value="Unassembled WGS sequence"/>
</dbReference>
<protein>
    <submittedName>
        <fullName evidence="7">Putative sulfate transporter</fullName>
    </submittedName>
</protein>
<evidence type="ECO:0000313" key="8">
    <source>
        <dbReference type="Proteomes" id="UP000023351"/>
    </source>
</evidence>
<accession>X8DUQ6</accession>
<dbReference type="PANTHER" id="PTHR11814">
    <property type="entry name" value="SULFATE TRANSPORTER"/>
    <property type="match status" value="1"/>
</dbReference>
<organism evidence="7 8">
    <name type="scientific">Mycobacteroides abscessus subsp. bolletii 1513</name>
    <dbReference type="NCBI Taxonomy" id="1299321"/>
    <lineage>
        <taxon>Bacteria</taxon>
        <taxon>Bacillati</taxon>
        <taxon>Actinomycetota</taxon>
        <taxon>Actinomycetes</taxon>
        <taxon>Mycobacteriales</taxon>
        <taxon>Mycobacteriaceae</taxon>
        <taxon>Mycobacteroides</taxon>
        <taxon>Mycobacteroides abscessus</taxon>
    </lineage>
</organism>
<feature type="transmembrane region" description="Helical" evidence="5">
    <location>
        <begin position="181"/>
        <end position="200"/>
    </location>
</feature>
<feature type="transmembrane region" description="Helical" evidence="5">
    <location>
        <begin position="330"/>
        <end position="350"/>
    </location>
</feature>
<gene>
    <name evidence="7" type="ORF">I540_2566</name>
</gene>
<comment type="caution">
    <text evidence="7">The sequence shown here is derived from an EMBL/GenBank/DDBJ whole genome shotgun (WGS) entry which is preliminary data.</text>
</comment>
<keyword evidence="2 5" id="KW-0812">Transmembrane</keyword>
<dbReference type="InterPro" id="IPR011547">
    <property type="entry name" value="SLC26A/SulP_dom"/>
</dbReference>
<evidence type="ECO:0000256" key="3">
    <source>
        <dbReference type="ARBA" id="ARBA00022989"/>
    </source>
</evidence>
<dbReference type="EMBL" id="JAOJ01000002">
    <property type="protein sequence ID" value="EUA72129.1"/>
    <property type="molecule type" value="Genomic_DNA"/>
</dbReference>
<reference evidence="7 8" key="1">
    <citation type="submission" date="2013-12" db="EMBL/GenBank/DDBJ databases">
        <authorList>
            <person name="Zelazny A."/>
            <person name="Olivier K."/>
            <person name="Holland S."/>
            <person name="Lenaerts A."/>
            <person name="Ordway D."/>
            <person name="DeGroote M.A."/>
            <person name="Parker T."/>
            <person name="Sizemore C."/>
            <person name="Tallon L.J."/>
            <person name="Sadzewicz L.K."/>
            <person name="Sengamalay N."/>
            <person name="Fraser C.M."/>
            <person name="Hine E."/>
            <person name="Shefchek K.A."/>
            <person name="Das S.P."/>
            <person name="Tettelin H."/>
        </authorList>
    </citation>
    <scope>NUCLEOTIDE SEQUENCE [LARGE SCALE GENOMIC DNA]</scope>
    <source>
        <strain evidence="7 8">1513</strain>
    </source>
</reference>